<accession>A0A834XB77</accession>
<name>A0A834XB77_9FABA</name>
<reference evidence="1" key="1">
    <citation type="submission" date="2020-09" db="EMBL/GenBank/DDBJ databases">
        <title>Genome-Enabled Discovery of Anthraquinone Biosynthesis in Senna tora.</title>
        <authorList>
            <person name="Kang S.-H."/>
            <person name="Pandey R.P."/>
            <person name="Lee C.-M."/>
            <person name="Sim J.-S."/>
            <person name="Jeong J.-T."/>
            <person name="Choi B.-S."/>
            <person name="Jung M."/>
            <person name="Ginzburg D."/>
            <person name="Zhao K."/>
            <person name="Won S.Y."/>
            <person name="Oh T.-J."/>
            <person name="Yu Y."/>
            <person name="Kim N.-H."/>
            <person name="Lee O.R."/>
            <person name="Lee T.-H."/>
            <person name="Bashyal P."/>
            <person name="Kim T.-S."/>
            <person name="Lee W.-H."/>
            <person name="Kawkins C."/>
            <person name="Kim C.-K."/>
            <person name="Kim J.S."/>
            <person name="Ahn B.O."/>
            <person name="Rhee S.Y."/>
            <person name="Sohng J.K."/>
        </authorList>
    </citation>
    <scope>NUCLEOTIDE SEQUENCE</scope>
    <source>
        <tissue evidence="1">Leaf</tissue>
    </source>
</reference>
<dbReference type="AlphaFoldDB" id="A0A834XB77"/>
<evidence type="ECO:0000313" key="1">
    <source>
        <dbReference type="EMBL" id="KAF7841452.1"/>
    </source>
</evidence>
<dbReference type="EMBL" id="JAAIUW010000002">
    <property type="protein sequence ID" value="KAF7841452.1"/>
    <property type="molecule type" value="Genomic_DNA"/>
</dbReference>
<proteinExistence type="predicted"/>
<keyword evidence="2" id="KW-1185">Reference proteome</keyword>
<comment type="caution">
    <text evidence="1">The sequence shown here is derived from an EMBL/GenBank/DDBJ whole genome shotgun (WGS) entry which is preliminary data.</text>
</comment>
<dbReference type="Proteomes" id="UP000634136">
    <property type="component" value="Unassembled WGS sequence"/>
</dbReference>
<gene>
    <name evidence="1" type="ORF">G2W53_003750</name>
</gene>
<protein>
    <submittedName>
        <fullName evidence="1">Uncharacterized protein</fullName>
    </submittedName>
</protein>
<evidence type="ECO:0000313" key="2">
    <source>
        <dbReference type="Proteomes" id="UP000634136"/>
    </source>
</evidence>
<sequence>MEMMGVTTFKPIGRDPCVVSHNPGLDLLLLMLDPEYKVTTDVDIGISSSVMSAPGPPGFTIW</sequence>
<organism evidence="1 2">
    <name type="scientific">Senna tora</name>
    <dbReference type="NCBI Taxonomy" id="362788"/>
    <lineage>
        <taxon>Eukaryota</taxon>
        <taxon>Viridiplantae</taxon>
        <taxon>Streptophyta</taxon>
        <taxon>Embryophyta</taxon>
        <taxon>Tracheophyta</taxon>
        <taxon>Spermatophyta</taxon>
        <taxon>Magnoliopsida</taxon>
        <taxon>eudicotyledons</taxon>
        <taxon>Gunneridae</taxon>
        <taxon>Pentapetalae</taxon>
        <taxon>rosids</taxon>
        <taxon>fabids</taxon>
        <taxon>Fabales</taxon>
        <taxon>Fabaceae</taxon>
        <taxon>Caesalpinioideae</taxon>
        <taxon>Cassia clade</taxon>
        <taxon>Senna</taxon>
    </lineage>
</organism>